<dbReference type="PANTHER" id="PTHR23088">
    <property type="entry name" value="NITRILASE-RELATED"/>
    <property type="match status" value="1"/>
</dbReference>
<dbReference type="InterPro" id="IPR001110">
    <property type="entry name" value="UPF0012_CS"/>
</dbReference>
<dbReference type="InterPro" id="IPR036526">
    <property type="entry name" value="C-N_Hydrolase_sf"/>
</dbReference>
<keyword evidence="2" id="KW-0378">Hydrolase</keyword>
<dbReference type="STRING" id="1852522.SAMN06295960_1481"/>
<dbReference type="AlphaFoldDB" id="A0A1X7JDX1"/>
<accession>A0A1X7JDX1</accession>
<protein>
    <submittedName>
        <fullName evidence="2">Predicted amidohydrolase</fullName>
    </submittedName>
</protein>
<dbReference type="PANTHER" id="PTHR23088:SF27">
    <property type="entry name" value="DEAMINATED GLUTATHIONE AMIDASE"/>
    <property type="match status" value="1"/>
</dbReference>
<dbReference type="InterPro" id="IPR003010">
    <property type="entry name" value="C-N_Hydrolase"/>
</dbReference>
<gene>
    <name evidence="2" type="ORF">SAMN06295960_1481</name>
</gene>
<dbReference type="PROSITE" id="PS50263">
    <property type="entry name" value="CN_HYDROLASE"/>
    <property type="match status" value="1"/>
</dbReference>
<dbReference type="Proteomes" id="UP000193834">
    <property type="component" value="Unassembled WGS sequence"/>
</dbReference>
<dbReference type="GO" id="GO:0016787">
    <property type="term" value="F:hydrolase activity"/>
    <property type="evidence" value="ECO:0007669"/>
    <property type="project" value="UniProtKB-KW"/>
</dbReference>
<evidence type="ECO:0000313" key="3">
    <source>
        <dbReference type="Proteomes" id="UP000193834"/>
    </source>
</evidence>
<dbReference type="SUPFAM" id="SSF56317">
    <property type="entry name" value="Carbon-nitrogen hydrolase"/>
    <property type="match status" value="1"/>
</dbReference>
<evidence type="ECO:0000313" key="2">
    <source>
        <dbReference type="EMBL" id="SMG26025.1"/>
    </source>
</evidence>
<evidence type="ECO:0000256" key="1">
    <source>
        <dbReference type="ARBA" id="ARBA00010613"/>
    </source>
</evidence>
<dbReference type="Gene3D" id="3.60.110.10">
    <property type="entry name" value="Carbon-nitrogen hydrolase"/>
    <property type="match status" value="1"/>
</dbReference>
<dbReference type="OrthoDB" id="9811121at2"/>
<dbReference type="RefSeq" id="WP_085493619.1">
    <property type="nucleotide sequence ID" value="NZ_FXAZ01000001.1"/>
</dbReference>
<dbReference type="Pfam" id="PF00795">
    <property type="entry name" value="CN_hydrolase"/>
    <property type="match status" value="1"/>
</dbReference>
<dbReference type="CDD" id="cd07583">
    <property type="entry name" value="nitrilase_5"/>
    <property type="match status" value="1"/>
</dbReference>
<organism evidence="2 3">
    <name type="scientific">Paenibacillus aquistagni</name>
    <dbReference type="NCBI Taxonomy" id="1852522"/>
    <lineage>
        <taxon>Bacteria</taxon>
        <taxon>Bacillati</taxon>
        <taxon>Bacillota</taxon>
        <taxon>Bacilli</taxon>
        <taxon>Bacillales</taxon>
        <taxon>Paenibacillaceae</taxon>
        <taxon>Paenibacillus</taxon>
    </lineage>
</organism>
<proteinExistence type="inferred from homology"/>
<dbReference type="EMBL" id="FXAZ01000001">
    <property type="protein sequence ID" value="SMG26025.1"/>
    <property type="molecule type" value="Genomic_DNA"/>
</dbReference>
<dbReference type="PROSITE" id="PS01227">
    <property type="entry name" value="UPF0012"/>
    <property type="match status" value="1"/>
</dbReference>
<comment type="similarity">
    <text evidence="1">Belongs to the carbon-nitrogen hydrolase superfamily. NIT1/NIT2 family.</text>
</comment>
<name>A0A1X7JDX1_9BACL</name>
<sequence>MKVSDWKINVIQMDVAIGDPDKNYRQVEQNIKLAMQGHDAPDVIVLPEMWNAGYALNRIQQLADEQGIRTKELLHRLSKHYRVNIVGGSVAVKQEGQVQNVTYVYNRQGERVSEYAKIHLFKLMDEHLYLTEGDMLHRFELDGIPCGSIICYDLRFPELSRTLALSGAEVLFVPAQWPNPRLYHWKTLLAARAIENQMAVVACNRTGSSIGDNGEETTFFGHSMILDPWGEVIASAGEEALILKGTLKLESIPEVRSRIPVFKDRKPHIYQLGVQE</sequence>
<reference evidence="2 3" key="1">
    <citation type="submission" date="2017-04" db="EMBL/GenBank/DDBJ databases">
        <authorList>
            <person name="Afonso C.L."/>
            <person name="Miller P.J."/>
            <person name="Scott M.A."/>
            <person name="Spackman E."/>
            <person name="Goraichik I."/>
            <person name="Dimitrov K.M."/>
            <person name="Suarez D.L."/>
            <person name="Swayne D.E."/>
        </authorList>
    </citation>
    <scope>NUCLEOTIDE SEQUENCE [LARGE SCALE GENOMIC DNA]</scope>
    <source>
        <strain evidence="2 3">11</strain>
    </source>
</reference>
<keyword evidence="3" id="KW-1185">Reference proteome</keyword>